<dbReference type="AlphaFoldDB" id="A0A4P8IB97"/>
<evidence type="ECO:0000256" key="2">
    <source>
        <dbReference type="ARBA" id="ARBA00022448"/>
    </source>
</evidence>
<dbReference type="PANTHER" id="PTHR42865">
    <property type="entry name" value="PROTON/GLUTAMATE-ASPARTATE SYMPORTER"/>
    <property type="match status" value="1"/>
</dbReference>
<dbReference type="Proteomes" id="UP000298653">
    <property type="component" value="Chromosome"/>
</dbReference>
<keyword evidence="5" id="KW-0769">Symport</keyword>
<evidence type="ECO:0000313" key="9">
    <source>
        <dbReference type="EMBL" id="QCP33851.1"/>
    </source>
</evidence>
<dbReference type="Gene3D" id="1.10.3860.10">
    <property type="entry name" value="Sodium:dicarboxylate symporter"/>
    <property type="match status" value="1"/>
</dbReference>
<comment type="subcellular location">
    <subcellularLocation>
        <location evidence="1">Cell membrane</location>
        <topology evidence="1">Multi-pass membrane protein</topology>
    </subcellularLocation>
</comment>
<evidence type="ECO:0000256" key="5">
    <source>
        <dbReference type="ARBA" id="ARBA00022847"/>
    </source>
</evidence>
<dbReference type="InterPro" id="IPR036458">
    <property type="entry name" value="Na:dicarbo_symporter_sf"/>
</dbReference>
<keyword evidence="4 8" id="KW-0812">Transmembrane</keyword>
<proteinExistence type="predicted"/>
<gene>
    <name evidence="9" type="ORF">AR1Y2_0397</name>
</gene>
<dbReference type="PANTHER" id="PTHR42865:SF7">
    <property type="entry name" value="PROTON_GLUTAMATE-ASPARTATE SYMPORTER"/>
    <property type="match status" value="1"/>
</dbReference>
<evidence type="ECO:0000256" key="4">
    <source>
        <dbReference type="ARBA" id="ARBA00022692"/>
    </source>
</evidence>
<evidence type="ECO:0000256" key="3">
    <source>
        <dbReference type="ARBA" id="ARBA00022475"/>
    </source>
</evidence>
<reference evidence="9 10" key="1">
    <citation type="submission" date="2019-05" db="EMBL/GenBank/DDBJ databases">
        <title>Complete genome sequencing of Anaerostipes rhamnosivorans.</title>
        <authorList>
            <person name="Bui T.P.N."/>
            <person name="de Vos W.M."/>
        </authorList>
    </citation>
    <scope>NUCLEOTIDE SEQUENCE [LARGE SCALE GENOMIC DNA]</scope>
    <source>
        <strain evidence="9 10">1y2</strain>
    </source>
</reference>
<feature type="transmembrane region" description="Helical" evidence="8">
    <location>
        <begin position="217"/>
        <end position="241"/>
    </location>
</feature>
<name>A0A4P8IB97_9FIRM</name>
<evidence type="ECO:0000256" key="7">
    <source>
        <dbReference type="ARBA" id="ARBA00023136"/>
    </source>
</evidence>
<keyword evidence="3" id="KW-1003">Cell membrane</keyword>
<keyword evidence="7 8" id="KW-0472">Membrane</keyword>
<keyword evidence="10" id="KW-1185">Reference proteome</keyword>
<feature type="transmembrane region" description="Helical" evidence="8">
    <location>
        <begin position="85"/>
        <end position="106"/>
    </location>
</feature>
<evidence type="ECO:0000256" key="8">
    <source>
        <dbReference type="SAM" id="Phobius"/>
    </source>
</evidence>
<evidence type="ECO:0000256" key="1">
    <source>
        <dbReference type="ARBA" id="ARBA00004651"/>
    </source>
</evidence>
<dbReference type="RefSeq" id="WP_137327470.1">
    <property type="nucleotide sequence ID" value="NZ_CP040058.1"/>
</dbReference>
<keyword evidence="6 8" id="KW-1133">Transmembrane helix</keyword>
<feature type="transmembrane region" description="Helical" evidence="8">
    <location>
        <begin position="309"/>
        <end position="329"/>
    </location>
</feature>
<dbReference type="Pfam" id="PF00375">
    <property type="entry name" value="SDF"/>
    <property type="match status" value="1"/>
</dbReference>
<feature type="transmembrane region" description="Helical" evidence="8">
    <location>
        <begin position="190"/>
        <end position="211"/>
    </location>
</feature>
<dbReference type="PRINTS" id="PR00173">
    <property type="entry name" value="EDTRNSPORT"/>
</dbReference>
<keyword evidence="2" id="KW-0813">Transport</keyword>
<sequence length="419" mass="44202">MNEKKQKKKLSLTVMILSALFLGIVAGLLLQGHPKIADNYIQPFGTIFLNLIKMIVVPVVLFSIIQGVVSLQDIKKVGSIGGKTICFYIVTTAFAVTFGLLFANVLNVGGGYVMDSSSLQAYEGATKAPSLIDTLVNIFPSNAVEPLVSATMLQVIVIALFFGFGIIIAGDKGKPAADLVESLSEVCINIMSIIIHLSPIGVFALITPVVAANGPSVLLPLLKLIGVAYLTSIVHMVVVYSSAVKGFSGISPLKFFKEQSPAMLFAFSSASSVGTLPFNYECTEKLGARKEIASFVLPLGATINMDGTAIYQGVSAIFIAQIFGVHLTLSQQLMIILTTTLASIGTAGVPGSGVIMLAMVLQSVGLPLEGIALVAGVDRILDMARTTVNITGDAACTICVDAMEKRKEARRKVKISNNI</sequence>
<evidence type="ECO:0000256" key="6">
    <source>
        <dbReference type="ARBA" id="ARBA00022989"/>
    </source>
</evidence>
<feature type="transmembrane region" description="Helical" evidence="8">
    <location>
        <begin position="147"/>
        <end position="169"/>
    </location>
</feature>
<evidence type="ECO:0000313" key="10">
    <source>
        <dbReference type="Proteomes" id="UP000298653"/>
    </source>
</evidence>
<dbReference type="GO" id="GO:0015293">
    <property type="term" value="F:symporter activity"/>
    <property type="evidence" value="ECO:0007669"/>
    <property type="project" value="UniProtKB-KW"/>
</dbReference>
<protein>
    <submittedName>
        <fullName evidence="9">Proton/glutamate symport protein-Sodium/glutamate symport protein</fullName>
    </submittedName>
</protein>
<dbReference type="PROSITE" id="PS00714">
    <property type="entry name" value="NA_DICARBOXYL_SYMP_2"/>
    <property type="match status" value="1"/>
</dbReference>
<dbReference type="GO" id="GO:0005886">
    <property type="term" value="C:plasma membrane"/>
    <property type="evidence" value="ECO:0007669"/>
    <property type="project" value="UniProtKB-SubCell"/>
</dbReference>
<dbReference type="InterPro" id="IPR001991">
    <property type="entry name" value="Na-dicarboxylate_symporter"/>
</dbReference>
<feature type="transmembrane region" description="Helical" evidence="8">
    <location>
        <begin position="12"/>
        <end position="32"/>
    </location>
</feature>
<dbReference type="SUPFAM" id="SSF118215">
    <property type="entry name" value="Proton glutamate symport protein"/>
    <property type="match status" value="1"/>
</dbReference>
<organism evidence="9 10">
    <name type="scientific">Anaerostipes rhamnosivorans</name>
    <dbReference type="NCBI Taxonomy" id="1229621"/>
    <lineage>
        <taxon>Bacteria</taxon>
        <taxon>Bacillati</taxon>
        <taxon>Bacillota</taxon>
        <taxon>Clostridia</taxon>
        <taxon>Lachnospirales</taxon>
        <taxon>Lachnospiraceae</taxon>
        <taxon>Anaerostipes</taxon>
    </lineage>
</organism>
<dbReference type="OrthoDB" id="9768885at2"/>
<dbReference type="KEGG" id="arf:AR1Y2_0397"/>
<dbReference type="GO" id="GO:0006835">
    <property type="term" value="P:dicarboxylic acid transport"/>
    <property type="evidence" value="ECO:0007669"/>
    <property type="project" value="TreeGrafter"/>
</dbReference>
<dbReference type="InterPro" id="IPR018107">
    <property type="entry name" value="Na-dicarboxylate_symporter_CS"/>
</dbReference>
<accession>A0A4P8IB97</accession>
<dbReference type="EMBL" id="CP040058">
    <property type="protein sequence ID" value="QCP33851.1"/>
    <property type="molecule type" value="Genomic_DNA"/>
</dbReference>
<dbReference type="FunFam" id="1.10.3860.10:FF:000001">
    <property type="entry name" value="C4-dicarboxylate transport protein"/>
    <property type="match status" value="1"/>
</dbReference>
<feature type="transmembrane region" description="Helical" evidence="8">
    <location>
        <begin position="44"/>
        <end position="65"/>
    </location>
</feature>